<dbReference type="GO" id="GO:0007165">
    <property type="term" value="P:signal transduction"/>
    <property type="evidence" value="ECO:0007669"/>
    <property type="project" value="TreeGrafter"/>
</dbReference>
<dbReference type="InterPro" id="IPR008271">
    <property type="entry name" value="Ser/Thr_kinase_AS"/>
</dbReference>
<dbReference type="InterPro" id="IPR000719">
    <property type="entry name" value="Prot_kinase_dom"/>
</dbReference>
<evidence type="ECO:0000256" key="1">
    <source>
        <dbReference type="SAM" id="MobiDB-lite"/>
    </source>
</evidence>
<dbReference type="Proteomes" id="UP000467841">
    <property type="component" value="Unassembled WGS sequence"/>
</dbReference>
<reference evidence="3" key="1">
    <citation type="submission" date="2020-01" db="EMBL/GenBank/DDBJ databases">
        <authorList>
            <person name="Mishra B."/>
        </authorList>
    </citation>
    <scope>NUCLEOTIDE SEQUENCE [LARGE SCALE GENOMIC DNA]</scope>
</reference>
<dbReference type="Gene3D" id="1.10.510.10">
    <property type="entry name" value="Transferase(Phosphotransferase) domain 1"/>
    <property type="match status" value="1"/>
</dbReference>
<organism evidence="3 4">
    <name type="scientific">Microthlaspi erraticum</name>
    <dbReference type="NCBI Taxonomy" id="1685480"/>
    <lineage>
        <taxon>Eukaryota</taxon>
        <taxon>Viridiplantae</taxon>
        <taxon>Streptophyta</taxon>
        <taxon>Embryophyta</taxon>
        <taxon>Tracheophyta</taxon>
        <taxon>Spermatophyta</taxon>
        <taxon>Magnoliopsida</taxon>
        <taxon>eudicotyledons</taxon>
        <taxon>Gunneridae</taxon>
        <taxon>Pentapetalae</taxon>
        <taxon>rosids</taxon>
        <taxon>malvids</taxon>
        <taxon>Brassicales</taxon>
        <taxon>Brassicaceae</taxon>
        <taxon>Coluteocarpeae</taxon>
        <taxon>Microthlaspi</taxon>
    </lineage>
</organism>
<dbReference type="Pfam" id="PF00069">
    <property type="entry name" value="Pkinase"/>
    <property type="match status" value="1"/>
</dbReference>
<dbReference type="OrthoDB" id="1021445at2759"/>
<dbReference type="PROSITE" id="PS50011">
    <property type="entry name" value="PROTEIN_KINASE_DOM"/>
    <property type="match status" value="1"/>
</dbReference>
<dbReference type="GO" id="GO:0005524">
    <property type="term" value="F:ATP binding"/>
    <property type="evidence" value="ECO:0007669"/>
    <property type="project" value="InterPro"/>
</dbReference>
<feature type="domain" description="Protein kinase" evidence="2">
    <location>
        <begin position="15"/>
        <end position="264"/>
    </location>
</feature>
<dbReference type="PANTHER" id="PTHR48011:SF52">
    <property type="entry name" value="PROTEIN KINASE FAMILY PROTEIN-RELATED"/>
    <property type="match status" value="1"/>
</dbReference>
<dbReference type="InterPro" id="IPR052751">
    <property type="entry name" value="Plant_MAPKKK"/>
</dbReference>
<proteinExistence type="predicted"/>
<evidence type="ECO:0000313" key="4">
    <source>
        <dbReference type="Proteomes" id="UP000467841"/>
    </source>
</evidence>
<comment type="caution">
    <text evidence="3">The sequence shown here is derived from an EMBL/GenBank/DDBJ whole genome shotgun (WGS) entry which is preliminary data.</text>
</comment>
<dbReference type="PANTHER" id="PTHR48011">
    <property type="entry name" value="CCR4-NOT TRANSCRIPTIONAL COMPLEX SUBUNIT CAF120-RELATED"/>
    <property type="match status" value="1"/>
</dbReference>
<dbReference type="SMART" id="SM00220">
    <property type="entry name" value="S_TKc"/>
    <property type="match status" value="1"/>
</dbReference>
<sequence>MFREREPQIIDESSLKFVSVLGRGGYGSVTLMRDSNLRLFAEKSSSFDDLRSLEKEHRIMKRFRGHPRIVQTRSPNLHIATNPERCYIYMEFASKGTLHNMISEFRERGRPMPEHTIGHVALMILQGLQALHSHGYVHCDLKPANVLVFPSKAVGEPWDLKLADFGMSKEPCTDSKYLLAGTKPYMPPETLGPNKVIGSAVDVWSLGCVVLEMFGGCPKKMGHCYTWRLPKLVSPMADDFLRRCLALLPSRRATVEELLKHPFVLQKVIGVTPRRESMPLCPSFLRFLSDVRNNGMEECSRRQRGGPAMKMMPRPQDLIY</sequence>
<feature type="region of interest" description="Disordered" evidence="1">
    <location>
        <begin position="298"/>
        <end position="320"/>
    </location>
</feature>
<accession>A0A6D2HZY3</accession>
<evidence type="ECO:0000259" key="2">
    <source>
        <dbReference type="PROSITE" id="PS50011"/>
    </source>
</evidence>
<evidence type="ECO:0000313" key="3">
    <source>
        <dbReference type="EMBL" id="CAA7018724.1"/>
    </source>
</evidence>
<dbReference type="InterPro" id="IPR011009">
    <property type="entry name" value="Kinase-like_dom_sf"/>
</dbReference>
<dbReference type="GO" id="GO:0004672">
    <property type="term" value="F:protein kinase activity"/>
    <property type="evidence" value="ECO:0007669"/>
    <property type="project" value="InterPro"/>
</dbReference>
<dbReference type="SUPFAM" id="SSF56112">
    <property type="entry name" value="Protein kinase-like (PK-like)"/>
    <property type="match status" value="1"/>
</dbReference>
<gene>
    <name evidence="3" type="ORF">MERR_LOCUS5959</name>
</gene>
<protein>
    <recommendedName>
        <fullName evidence="2">Protein kinase domain-containing protein</fullName>
    </recommendedName>
</protein>
<dbReference type="PROSITE" id="PS00108">
    <property type="entry name" value="PROTEIN_KINASE_ST"/>
    <property type="match status" value="1"/>
</dbReference>
<keyword evidence="4" id="KW-1185">Reference proteome</keyword>
<name>A0A6D2HZY3_9BRAS</name>
<dbReference type="AlphaFoldDB" id="A0A6D2HZY3"/>
<dbReference type="EMBL" id="CACVBM020000410">
    <property type="protein sequence ID" value="CAA7018724.1"/>
    <property type="molecule type" value="Genomic_DNA"/>
</dbReference>